<proteinExistence type="predicted"/>
<protein>
    <submittedName>
        <fullName evidence="1">Uncharacterized protein</fullName>
    </submittedName>
</protein>
<reference evidence="1 2" key="1">
    <citation type="submission" date="2009-12" db="EMBL/GenBank/DDBJ databases">
        <title>Genome Sequence of Prevotella buccalis ATCC 35310.</title>
        <authorList>
            <person name="Durkin A.S."/>
            <person name="Madupu R."/>
            <person name="Torralba M."/>
            <person name="Methe B."/>
            <person name="Sutton G."/>
            <person name="Strausberg R.L."/>
            <person name="Nelson K.E."/>
        </authorList>
    </citation>
    <scope>NUCLEOTIDE SEQUENCE [LARGE SCALE GENOMIC DNA]</scope>
    <source>
        <strain evidence="1 2">ATCC 35310</strain>
    </source>
</reference>
<dbReference type="Proteomes" id="UP000005283">
    <property type="component" value="Unassembled WGS sequence"/>
</dbReference>
<dbReference type="EMBL" id="ADEG01000038">
    <property type="protein sequence ID" value="EFA92679.1"/>
    <property type="molecule type" value="Genomic_DNA"/>
</dbReference>
<organism evidence="1 2">
    <name type="scientific">Hoylesella buccalis ATCC 35310</name>
    <dbReference type="NCBI Taxonomy" id="679190"/>
    <lineage>
        <taxon>Bacteria</taxon>
        <taxon>Pseudomonadati</taxon>
        <taxon>Bacteroidota</taxon>
        <taxon>Bacteroidia</taxon>
        <taxon>Bacteroidales</taxon>
        <taxon>Prevotellaceae</taxon>
        <taxon>Hoylesella</taxon>
    </lineage>
</organism>
<gene>
    <name evidence="1" type="ORF">HMPREF0650_2341</name>
</gene>
<name>D1W446_9BACT</name>
<sequence>MWRVIPEPVVVQPCFPIFVLSLETERYEVSFSSEFQYIPIDVEDTVPNHLTIAVEGLYGRAHIVLHDTVAVLLGEFCHRGVTTTVIHPCNEIGVRFLSIITDTPQFILLCPRLFPPVITPLVQQHVAVPGIAIACVVRLFKGTPAQGIVLKPYDGTIGRAYALEHAIAVPLVSGISLLPAIMSLQFLVIGRGSREEIVKPILGLRHHGRLQDIASALEDKIAFPVVAIVVLLILEQPAAPVIYTSPSIPVPIDVADDVGSLEETLAHVKRCTDEGAEAVIVVHYGRLPQVRPHGKQPVVPSPCIEAVSARFRLRIGTPCLQTPRKVVFRGNAHATRGKALYLASPLIVADTAFPSV</sequence>
<comment type="caution">
    <text evidence="1">The sequence shown here is derived from an EMBL/GenBank/DDBJ whole genome shotgun (WGS) entry which is preliminary data.</text>
</comment>
<keyword evidence="2" id="KW-1185">Reference proteome</keyword>
<dbReference type="AlphaFoldDB" id="D1W446"/>
<evidence type="ECO:0000313" key="2">
    <source>
        <dbReference type="Proteomes" id="UP000005283"/>
    </source>
</evidence>
<accession>D1W446</accession>
<evidence type="ECO:0000313" key="1">
    <source>
        <dbReference type="EMBL" id="EFA92679.1"/>
    </source>
</evidence>